<feature type="domain" description="Ig-like" evidence="4">
    <location>
        <begin position="193"/>
        <end position="265"/>
    </location>
</feature>
<evidence type="ECO:0000313" key="6">
    <source>
        <dbReference type="Proteomes" id="UP000265200"/>
    </source>
</evidence>
<sequence>MAVPPSIKGGNLTTEVTAFQDTTVKLECEARGVPLPTITWYRKGAAVLSNRQTQYVERGHFLKIPRVQATDAGQYTCKVTSVAGSAEKNYELEVYGKCLFVFVFLNTLIVAKSLILECEVAGHPPPSITWLKDGVPVRDGESVRVFEQGKKVEIVSASISDSGSYVCVATSIAGDKEVKYEVRETINQTILSGFPIEFECKATGSPLPAVSWSKDGRPLTSATGVSVLKRGQVLKIERVQLLDAGMYKCLAVNLAGAAELLYSLQVFVPPIISSRGRETDDITVIKGGNITLDCAAEGVPKPAVSWLKDGRPITGQHGAKVLNDGRLLQIRDADVTDTGRYTCVSVNVAGQADSKYDVSVHVPPSILGQVQSPENISVVVKNTVALSCEASGIPFPTISWLKNDQPIQTSSSVRILSDTGRYSCLASNSAGDRSRHYNLNVLGTKTSSVNSDGNVLILSGSVSLTLCLHPTSSGTRTAEC</sequence>
<dbReference type="InterPro" id="IPR007110">
    <property type="entry name" value="Ig-like_dom"/>
</dbReference>
<reference evidence="5 6" key="2">
    <citation type="submission" date="2017-04" db="EMBL/GenBank/DDBJ databases">
        <title>CpG methylation of centromeres and impact of large insertions on vertebrate speciation.</title>
        <authorList>
            <person name="Ichikawa K."/>
            <person name="Yoshimura J."/>
            <person name="Morishita S."/>
        </authorList>
    </citation>
    <scope>NUCLEOTIDE SEQUENCE</scope>
    <source>
        <strain evidence="5 6">HSOK</strain>
    </source>
</reference>
<evidence type="ECO:0000256" key="3">
    <source>
        <dbReference type="ARBA" id="ARBA00023319"/>
    </source>
</evidence>
<dbReference type="AlphaFoldDB" id="A0A3P9HGT9"/>
<dbReference type="Gene3D" id="2.60.40.10">
    <property type="entry name" value="Immunoglobulins"/>
    <property type="match status" value="5"/>
</dbReference>
<dbReference type="PANTHER" id="PTHR44170:SF56">
    <property type="entry name" value="FIBRONECTIN TYPE-III DOMAIN-CONTAINING PROTEIN"/>
    <property type="match status" value="1"/>
</dbReference>
<dbReference type="InterPro" id="IPR013783">
    <property type="entry name" value="Ig-like_fold"/>
</dbReference>
<protein>
    <recommendedName>
        <fullName evidence="4">Ig-like domain-containing protein</fullName>
    </recommendedName>
</protein>
<dbReference type="FunFam" id="2.60.40.10:FF:000032">
    <property type="entry name" value="palladin isoform X1"/>
    <property type="match status" value="1"/>
</dbReference>
<dbReference type="PROSITE" id="PS50835">
    <property type="entry name" value="IG_LIKE"/>
    <property type="match status" value="5"/>
</dbReference>
<dbReference type="Proteomes" id="UP000265200">
    <property type="component" value="Chromosome 4"/>
</dbReference>
<evidence type="ECO:0000256" key="2">
    <source>
        <dbReference type="ARBA" id="ARBA00023157"/>
    </source>
</evidence>
<evidence type="ECO:0000313" key="5">
    <source>
        <dbReference type="Ensembl" id="ENSORLP00015006987.1"/>
    </source>
</evidence>
<feature type="domain" description="Ig-like" evidence="4">
    <location>
        <begin position="364"/>
        <end position="440"/>
    </location>
</feature>
<evidence type="ECO:0000256" key="1">
    <source>
        <dbReference type="ARBA" id="ARBA00022737"/>
    </source>
</evidence>
<dbReference type="Pfam" id="PF07679">
    <property type="entry name" value="I-set"/>
    <property type="match status" value="4"/>
</dbReference>
<proteinExistence type="predicted"/>
<name>A0A3P9HGT9_ORYLA</name>
<dbReference type="Ensembl" id="ENSORLT00015003293.1">
    <property type="protein sequence ID" value="ENSORLP00015006987.1"/>
    <property type="gene ID" value="ENSORLG00015007827.1"/>
</dbReference>
<dbReference type="InterPro" id="IPR003598">
    <property type="entry name" value="Ig_sub2"/>
</dbReference>
<reference key="1">
    <citation type="journal article" date="2007" name="Nature">
        <title>The medaka draft genome and insights into vertebrate genome evolution.</title>
        <authorList>
            <person name="Kasahara M."/>
            <person name="Naruse K."/>
            <person name="Sasaki S."/>
            <person name="Nakatani Y."/>
            <person name="Qu W."/>
            <person name="Ahsan B."/>
            <person name="Yamada T."/>
            <person name="Nagayasu Y."/>
            <person name="Doi K."/>
            <person name="Kasai Y."/>
            <person name="Jindo T."/>
            <person name="Kobayashi D."/>
            <person name="Shimada A."/>
            <person name="Toyoda A."/>
            <person name="Kuroki Y."/>
            <person name="Fujiyama A."/>
            <person name="Sasaki T."/>
            <person name="Shimizu A."/>
            <person name="Asakawa S."/>
            <person name="Shimizu N."/>
            <person name="Hashimoto S."/>
            <person name="Yang J."/>
            <person name="Lee Y."/>
            <person name="Matsushima K."/>
            <person name="Sugano S."/>
            <person name="Sakaizumi M."/>
            <person name="Narita T."/>
            <person name="Ohishi K."/>
            <person name="Haga S."/>
            <person name="Ohta F."/>
            <person name="Nomoto H."/>
            <person name="Nogata K."/>
            <person name="Morishita T."/>
            <person name="Endo T."/>
            <person name="Shin-I T."/>
            <person name="Takeda H."/>
            <person name="Morishita S."/>
            <person name="Kohara Y."/>
        </authorList>
    </citation>
    <scope>NUCLEOTIDE SEQUENCE [LARGE SCALE GENOMIC DNA]</scope>
    <source>
        <strain>Hd-rR</strain>
    </source>
</reference>
<feature type="domain" description="Ig-like" evidence="4">
    <location>
        <begin position="5"/>
        <end position="93"/>
    </location>
</feature>
<dbReference type="SMART" id="SM00409">
    <property type="entry name" value="IG"/>
    <property type="match status" value="5"/>
</dbReference>
<dbReference type="InterPro" id="IPR036179">
    <property type="entry name" value="Ig-like_dom_sf"/>
</dbReference>
<keyword evidence="1" id="KW-0677">Repeat</keyword>
<dbReference type="FunFam" id="2.60.40.10:FF:000130">
    <property type="entry name" value="Hemicentin 1"/>
    <property type="match status" value="2"/>
</dbReference>
<evidence type="ECO:0000259" key="4">
    <source>
        <dbReference type="PROSITE" id="PS50835"/>
    </source>
</evidence>
<dbReference type="FunFam" id="2.60.40.10:FF:000285">
    <property type="entry name" value="Hemicentin 1"/>
    <property type="match status" value="1"/>
</dbReference>
<accession>A0A3P9HGT9</accession>
<dbReference type="InterPro" id="IPR013098">
    <property type="entry name" value="Ig_I-set"/>
</dbReference>
<keyword evidence="3" id="KW-0393">Immunoglobulin domain</keyword>
<keyword evidence="2" id="KW-1015">Disulfide bond</keyword>
<reference evidence="5" key="3">
    <citation type="submission" date="2025-08" db="UniProtKB">
        <authorList>
            <consortium name="Ensembl"/>
        </authorList>
    </citation>
    <scope>IDENTIFICATION</scope>
    <source>
        <strain evidence="5">HSOK</strain>
    </source>
</reference>
<feature type="domain" description="Ig-like" evidence="4">
    <location>
        <begin position="112"/>
        <end position="179"/>
    </location>
</feature>
<dbReference type="SMART" id="SM00408">
    <property type="entry name" value="IGc2"/>
    <property type="match status" value="5"/>
</dbReference>
<dbReference type="Pfam" id="PF13927">
    <property type="entry name" value="Ig_3"/>
    <property type="match status" value="1"/>
</dbReference>
<feature type="domain" description="Ig-like" evidence="4">
    <location>
        <begin position="269"/>
        <end position="359"/>
    </location>
</feature>
<reference evidence="5" key="4">
    <citation type="submission" date="2025-09" db="UniProtKB">
        <authorList>
            <consortium name="Ensembl"/>
        </authorList>
    </citation>
    <scope>IDENTIFICATION</scope>
    <source>
        <strain evidence="5">HSOK</strain>
    </source>
</reference>
<organism evidence="5 6">
    <name type="scientific">Oryzias latipes</name>
    <name type="common">Japanese rice fish</name>
    <name type="synonym">Japanese killifish</name>
    <dbReference type="NCBI Taxonomy" id="8090"/>
    <lineage>
        <taxon>Eukaryota</taxon>
        <taxon>Metazoa</taxon>
        <taxon>Chordata</taxon>
        <taxon>Craniata</taxon>
        <taxon>Vertebrata</taxon>
        <taxon>Euteleostomi</taxon>
        <taxon>Actinopterygii</taxon>
        <taxon>Neopterygii</taxon>
        <taxon>Teleostei</taxon>
        <taxon>Neoteleostei</taxon>
        <taxon>Acanthomorphata</taxon>
        <taxon>Ovalentaria</taxon>
        <taxon>Atherinomorphae</taxon>
        <taxon>Beloniformes</taxon>
        <taxon>Adrianichthyidae</taxon>
        <taxon>Oryziinae</taxon>
        <taxon>Oryzias</taxon>
    </lineage>
</organism>
<dbReference type="SUPFAM" id="SSF48726">
    <property type="entry name" value="Immunoglobulin"/>
    <property type="match status" value="5"/>
</dbReference>
<dbReference type="PANTHER" id="PTHR44170">
    <property type="entry name" value="PROTEIN SIDEKICK"/>
    <property type="match status" value="1"/>
</dbReference>
<dbReference type="InterPro" id="IPR003599">
    <property type="entry name" value="Ig_sub"/>
</dbReference>